<reference evidence="2" key="1">
    <citation type="journal article" date="2017" name="Nat. Commun.">
        <title>The North American bullfrog draft genome provides insight into hormonal regulation of long noncoding RNA.</title>
        <authorList>
            <person name="Hammond S.A."/>
            <person name="Warren R.L."/>
            <person name="Vandervalk B.P."/>
            <person name="Kucuk E."/>
            <person name="Khan H."/>
            <person name="Gibb E.A."/>
            <person name="Pandoh P."/>
            <person name="Kirk H."/>
            <person name="Zhao Y."/>
            <person name="Jones M."/>
            <person name="Mungall A.J."/>
            <person name="Coope R."/>
            <person name="Pleasance S."/>
            <person name="Moore R.A."/>
            <person name="Holt R.A."/>
            <person name="Round J.M."/>
            <person name="Ohora S."/>
            <person name="Walle B.V."/>
            <person name="Veldhoen N."/>
            <person name="Helbing C.C."/>
            <person name="Birol I."/>
        </authorList>
    </citation>
    <scope>NUCLEOTIDE SEQUENCE [LARGE SCALE GENOMIC DNA]</scope>
</reference>
<dbReference type="AlphaFoldDB" id="A0A2G9S1U2"/>
<keyword evidence="2" id="KW-1185">Reference proteome</keyword>
<sequence>MCEPAPLRAGHTHLSCEQDAVNPAVQYFSIWFIYKILSFFSKITNTLYLPALCNGFAQSSPDPSLLGSPRRYSWHLPPVKCPHSKQLAMGAPKHARSRPRLCMSIHTQSRGSPPPPPPPLLRIWGPLLAVLAPPFL</sequence>
<organism evidence="1 2">
    <name type="scientific">Aquarana catesbeiana</name>
    <name type="common">American bullfrog</name>
    <name type="synonym">Rana catesbeiana</name>
    <dbReference type="NCBI Taxonomy" id="8400"/>
    <lineage>
        <taxon>Eukaryota</taxon>
        <taxon>Metazoa</taxon>
        <taxon>Chordata</taxon>
        <taxon>Craniata</taxon>
        <taxon>Vertebrata</taxon>
        <taxon>Euteleostomi</taxon>
        <taxon>Amphibia</taxon>
        <taxon>Batrachia</taxon>
        <taxon>Anura</taxon>
        <taxon>Neobatrachia</taxon>
        <taxon>Ranoidea</taxon>
        <taxon>Ranidae</taxon>
        <taxon>Aquarana</taxon>
    </lineage>
</organism>
<name>A0A2G9S1U2_AQUCT</name>
<dbReference type="OrthoDB" id="5950222at2759"/>
<proteinExistence type="predicted"/>
<dbReference type="EMBL" id="KV928804">
    <property type="protein sequence ID" value="PIO34070.1"/>
    <property type="molecule type" value="Genomic_DNA"/>
</dbReference>
<protein>
    <submittedName>
        <fullName evidence="1">Uncharacterized protein</fullName>
    </submittedName>
</protein>
<gene>
    <name evidence="1" type="ORF">AB205_0002820</name>
</gene>
<dbReference type="Proteomes" id="UP000228934">
    <property type="component" value="Unassembled WGS sequence"/>
</dbReference>
<evidence type="ECO:0000313" key="1">
    <source>
        <dbReference type="EMBL" id="PIO34070.1"/>
    </source>
</evidence>
<accession>A0A2G9S1U2</accession>
<evidence type="ECO:0000313" key="2">
    <source>
        <dbReference type="Proteomes" id="UP000228934"/>
    </source>
</evidence>